<gene>
    <name evidence="4" type="ORF">SAMN06295920_1313</name>
</gene>
<proteinExistence type="inferred from homology"/>
<feature type="signal peptide" evidence="2">
    <location>
        <begin position="1"/>
        <end position="24"/>
    </location>
</feature>
<dbReference type="EMBL" id="FUYM01000031">
    <property type="protein sequence ID" value="SKC14835.1"/>
    <property type="molecule type" value="Genomic_DNA"/>
</dbReference>
<sequence length="320" mass="35721">MMRLFAKLALGLAASAVATAGAQAAQLVQASPSVWWVKGDRPGAAISSVIVTRDGLIVMDATCRSEGTAVWLKGELKKRFNLPVRYVIESHDHEDHICDLDVFDDTAVTIAHDKNREAIVREGRNTSVPDITFSKEATIWLGGKQVKLLYFGPTHSDNLIQAYLPDEKVLIAPDFMQRGKGLIPDFRDMDVDNMLETWNTVYRMYDIDVIINGHGGVSPKSDILNNIEYVTALRKAVLDEMVKGTPLPKILETVTMPEFKDWRGYSMWLKADIVTMWDYLYRKREPNVGPMHGAWQNVVDKIMNGAAEATNTANPNAAEE</sequence>
<dbReference type="InterPro" id="IPR036866">
    <property type="entry name" value="RibonucZ/Hydroxyglut_hydro"/>
</dbReference>
<comment type="similarity">
    <text evidence="1">Belongs to the metallo-beta-lactamase superfamily. Class-B beta-lactamase family.</text>
</comment>
<dbReference type="Proteomes" id="UP000189818">
    <property type="component" value="Unassembled WGS sequence"/>
</dbReference>
<dbReference type="InterPro" id="IPR050855">
    <property type="entry name" value="NDM-1-like"/>
</dbReference>
<dbReference type="Pfam" id="PF00753">
    <property type="entry name" value="Lactamase_B"/>
    <property type="match status" value="1"/>
</dbReference>
<keyword evidence="5" id="KW-1185">Reference proteome</keyword>
<dbReference type="AlphaFoldDB" id="A0A1T5H2E1"/>
<dbReference type="STRING" id="439228.SAMN06295920_1313"/>
<name>A0A1T5H2E1_9SPHN</name>
<reference evidence="5" key="1">
    <citation type="submission" date="2017-02" db="EMBL/GenBank/DDBJ databases">
        <authorList>
            <person name="Varghese N."/>
            <person name="Submissions S."/>
        </authorList>
    </citation>
    <scope>NUCLEOTIDE SEQUENCE [LARGE SCALE GENOMIC DNA]</scope>
    <source>
        <strain evidence="5">UM2</strain>
    </source>
</reference>
<evidence type="ECO:0000256" key="1">
    <source>
        <dbReference type="ARBA" id="ARBA00005250"/>
    </source>
</evidence>
<accession>A0A1T5H2E1</accession>
<dbReference type="OrthoDB" id="420651at2"/>
<feature type="chain" id="PRO_5013092243" evidence="2">
    <location>
        <begin position="25"/>
        <end position="320"/>
    </location>
</feature>
<evidence type="ECO:0000256" key="2">
    <source>
        <dbReference type="SAM" id="SignalP"/>
    </source>
</evidence>
<dbReference type="PANTHER" id="PTHR42951:SF4">
    <property type="entry name" value="ACYL-COENZYME A THIOESTERASE MBLAC2"/>
    <property type="match status" value="1"/>
</dbReference>
<organism evidence="4 5">
    <name type="scientific">Rhizorhabdus histidinilytica</name>
    <dbReference type="NCBI Taxonomy" id="439228"/>
    <lineage>
        <taxon>Bacteria</taxon>
        <taxon>Pseudomonadati</taxon>
        <taxon>Pseudomonadota</taxon>
        <taxon>Alphaproteobacteria</taxon>
        <taxon>Sphingomonadales</taxon>
        <taxon>Sphingomonadaceae</taxon>
        <taxon>Rhizorhabdus</taxon>
    </lineage>
</organism>
<evidence type="ECO:0000259" key="3">
    <source>
        <dbReference type="SMART" id="SM00849"/>
    </source>
</evidence>
<protein>
    <submittedName>
        <fullName evidence="4">Glyoxylase, beta-lactamase superfamily II</fullName>
    </submittedName>
</protein>
<dbReference type="Gene3D" id="3.60.15.10">
    <property type="entry name" value="Ribonuclease Z/Hydroxyacylglutathione hydrolase-like"/>
    <property type="match status" value="1"/>
</dbReference>
<feature type="domain" description="Metallo-beta-lactamase" evidence="3">
    <location>
        <begin position="44"/>
        <end position="214"/>
    </location>
</feature>
<dbReference type="SUPFAM" id="SSF56281">
    <property type="entry name" value="Metallo-hydrolase/oxidoreductase"/>
    <property type="match status" value="1"/>
</dbReference>
<dbReference type="SMART" id="SM00849">
    <property type="entry name" value="Lactamase_B"/>
    <property type="match status" value="1"/>
</dbReference>
<keyword evidence="2" id="KW-0732">Signal</keyword>
<dbReference type="GO" id="GO:0017001">
    <property type="term" value="P:antibiotic catabolic process"/>
    <property type="evidence" value="ECO:0007669"/>
    <property type="project" value="UniProtKB-ARBA"/>
</dbReference>
<dbReference type="InterPro" id="IPR001279">
    <property type="entry name" value="Metallo-B-lactamas"/>
</dbReference>
<evidence type="ECO:0000313" key="5">
    <source>
        <dbReference type="Proteomes" id="UP000189818"/>
    </source>
</evidence>
<dbReference type="PANTHER" id="PTHR42951">
    <property type="entry name" value="METALLO-BETA-LACTAMASE DOMAIN-CONTAINING"/>
    <property type="match status" value="1"/>
</dbReference>
<dbReference type="RefSeq" id="WP_079651159.1">
    <property type="nucleotide sequence ID" value="NZ_FUYM01000031.1"/>
</dbReference>
<evidence type="ECO:0000313" key="4">
    <source>
        <dbReference type="EMBL" id="SKC14835.1"/>
    </source>
</evidence>